<dbReference type="Proteomes" id="UP000610124">
    <property type="component" value="Unassembled WGS sequence"/>
</dbReference>
<reference evidence="3" key="2">
    <citation type="submission" date="2020-09" db="EMBL/GenBank/DDBJ databases">
        <authorList>
            <person name="Sun Q."/>
            <person name="Ohkuma M."/>
        </authorList>
    </citation>
    <scope>NUCLEOTIDE SEQUENCE</scope>
    <source>
        <strain evidence="3">JCM 4434</strain>
    </source>
</reference>
<evidence type="ECO:0000259" key="2">
    <source>
        <dbReference type="Pfam" id="PF03070"/>
    </source>
</evidence>
<dbReference type="EMBL" id="BMUB01000004">
    <property type="protein sequence ID" value="GGU69789.1"/>
    <property type="molecule type" value="Genomic_DNA"/>
</dbReference>
<dbReference type="Gene3D" id="1.20.910.10">
    <property type="entry name" value="Heme oxygenase-like"/>
    <property type="match status" value="1"/>
</dbReference>
<organism evidence="3 4">
    <name type="scientific">Kitasatospora aureofaciens</name>
    <name type="common">Streptomyces aureofaciens</name>
    <dbReference type="NCBI Taxonomy" id="1894"/>
    <lineage>
        <taxon>Bacteria</taxon>
        <taxon>Bacillati</taxon>
        <taxon>Actinomycetota</taxon>
        <taxon>Actinomycetes</taxon>
        <taxon>Kitasatosporales</taxon>
        <taxon>Streptomycetaceae</taxon>
        <taxon>Kitasatospora</taxon>
    </lineage>
</organism>
<accession>A0A8H9HIQ9</accession>
<dbReference type="Pfam" id="PF03070">
    <property type="entry name" value="TENA_THI-4"/>
    <property type="match status" value="1"/>
</dbReference>
<evidence type="ECO:0000256" key="1">
    <source>
        <dbReference type="ARBA" id="ARBA00004948"/>
    </source>
</evidence>
<comment type="caution">
    <text evidence="3">The sequence shown here is derived from an EMBL/GenBank/DDBJ whole genome shotgun (WGS) entry which is preliminary data.</text>
</comment>
<feature type="domain" description="Thiaminase-2/PQQC" evidence="2">
    <location>
        <begin position="37"/>
        <end position="197"/>
    </location>
</feature>
<dbReference type="InterPro" id="IPR016084">
    <property type="entry name" value="Haem_Oase-like_multi-hlx"/>
</dbReference>
<sequence length="228" mass="23957">MGTGPNRTPEAPVNDPILDQIQQLRAELAPGDFAPALVTALADGSAPLTAVAELAAQQHRIITSDRRSLLLLATRCADRPLGAWFATLAEGESAALRTLPALAAACGLDGRAVADRPPLPGCQAYPAYLAWLALNSVPPAAVAALVANFAAWGGYCATIARALRRHHGFSDEACAFFDFFAQPATELEQRAADALGPDPLDGLTLATAREYGLLLQAYEHLFWSTLGG</sequence>
<evidence type="ECO:0000313" key="4">
    <source>
        <dbReference type="Proteomes" id="UP000610124"/>
    </source>
</evidence>
<dbReference type="SUPFAM" id="SSF48613">
    <property type="entry name" value="Heme oxygenase-like"/>
    <property type="match status" value="1"/>
</dbReference>
<evidence type="ECO:0000313" key="3">
    <source>
        <dbReference type="EMBL" id="GGU69789.1"/>
    </source>
</evidence>
<dbReference type="RefSeq" id="WP_191898829.1">
    <property type="nucleotide sequence ID" value="NZ_BMUB01000004.1"/>
</dbReference>
<dbReference type="InterPro" id="IPR004305">
    <property type="entry name" value="Thiaminase-2/PQQC"/>
</dbReference>
<comment type="pathway">
    <text evidence="1">Cofactor biosynthesis; thiamine diphosphate biosynthesis.</text>
</comment>
<dbReference type="GeneID" id="97485272"/>
<reference evidence="3" key="1">
    <citation type="journal article" date="2014" name="Int. J. Syst. Evol. Microbiol.">
        <title>Complete genome sequence of Corynebacterium casei LMG S-19264T (=DSM 44701T), isolated from a smear-ripened cheese.</title>
        <authorList>
            <consortium name="US DOE Joint Genome Institute (JGI-PGF)"/>
            <person name="Walter F."/>
            <person name="Albersmeier A."/>
            <person name="Kalinowski J."/>
            <person name="Ruckert C."/>
        </authorList>
    </citation>
    <scope>NUCLEOTIDE SEQUENCE</scope>
    <source>
        <strain evidence="3">JCM 4434</strain>
    </source>
</reference>
<proteinExistence type="predicted"/>
<protein>
    <recommendedName>
        <fullName evidence="2">Thiaminase-2/PQQC domain-containing protein</fullName>
    </recommendedName>
</protein>
<gene>
    <name evidence="3" type="ORF">GCM10010502_21350</name>
</gene>
<dbReference type="AlphaFoldDB" id="A0A8H9HIQ9"/>
<name>A0A8H9HIQ9_KITAU</name>